<evidence type="ECO:0000259" key="15">
    <source>
        <dbReference type="PROSITE" id="PS51645"/>
    </source>
</evidence>
<dbReference type="PROSITE" id="PS51645">
    <property type="entry name" value="PHR_CRY_ALPHA_BETA"/>
    <property type="match status" value="1"/>
</dbReference>
<dbReference type="SUPFAM" id="SSF48173">
    <property type="entry name" value="Cryptochrome/photolyase FAD-binding domain"/>
    <property type="match status" value="1"/>
</dbReference>
<comment type="similarity">
    <text evidence="14">Belongs to the DNA photolyase family.</text>
</comment>
<feature type="binding site" evidence="12">
    <location>
        <position position="273"/>
    </location>
    <ligand>
        <name>FAD</name>
        <dbReference type="ChEBI" id="CHEBI:57692"/>
    </ligand>
</feature>
<evidence type="ECO:0000256" key="13">
    <source>
        <dbReference type="PIRSR" id="PIRSR602081-2"/>
    </source>
</evidence>
<feature type="site" description="Electron transfer via tryptophanyl radical" evidence="13">
    <location>
        <position position="384"/>
    </location>
</feature>
<proteinExistence type="inferred from homology"/>
<dbReference type="NCBIfam" id="NF007955">
    <property type="entry name" value="PRK10674.1"/>
    <property type="match status" value="1"/>
</dbReference>
<feature type="site" description="Electron transfer via tryptophanyl radical" evidence="13">
    <location>
        <position position="308"/>
    </location>
</feature>
<dbReference type="Gene3D" id="1.10.579.10">
    <property type="entry name" value="DNA Cyclobutane Dipyrimidine Photolyase, subunit A, domain 3"/>
    <property type="match status" value="1"/>
</dbReference>
<keyword evidence="7 14" id="KW-0157">Chromophore</keyword>
<dbReference type="InterPro" id="IPR006050">
    <property type="entry name" value="DNA_photolyase_N"/>
</dbReference>
<keyword evidence="17" id="KW-1185">Reference proteome</keyword>
<evidence type="ECO:0000256" key="5">
    <source>
        <dbReference type="ARBA" id="ARBA00022630"/>
    </source>
</evidence>
<evidence type="ECO:0000256" key="4">
    <source>
        <dbReference type="ARBA" id="ARBA00014046"/>
    </source>
</evidence>
<evidence type="ECO:0000256" key="12">
    <source>
        <dbReference type="PIRSR" id="PIRSR602081-1"/>
    </source>
</evidence>
<dbReference type="PANTHER" id="PTHR11455">
    <property type="entry name" value="CRYPTOCHROME"/>
    <property type="match status" value="1"/>
</dbReference>
<dbReference type="GO" id="GO:0000719">
    <property type="term" value="P:photoreactive repair"/>
    <property type="evidence" value="ECO:0007669"/>
    <property type="project" value="UniProtKB-ARBA"/>
</dbReference>
<gene>
    <name evidence="16" type="ORF">CWI81_04080</name>
</gene>
<dbReference type="InterPro" id="IPR018394">
    <property type="entry name" value="DNA_photolyase_1_CS_C"/>
</dbReference>
<dbReference type="GO" id="GO:0003904">
    <property type="term" value="F:deoxyribodipyrimidine photo-lyase activity"/>
    <property type="evidence" value="ECO:0007669"/>
    <property type="project" value="UniProtKB-EC"/>
</dbReference>
<dbReference type="RefSeq" id="WP_126783935.1">
    <property type="nucleotide sequence ID" value="NZ_PIQF01000001.1"/>
</dbReference>
<evidence type="ECO:0000313" key="17">
    <source>
        <dbReference type="Proteomes" id="UP000287908"/>
    </source>
</evidence>
<evidence type="ECO:0000256" key="2">
    <source>
        <dbReference type="ARBA" id="ARBA00005862"/>
    </source>
</evidence>
<evidence type="ECO:0000256" key="3">
    <source>
        <dbReference type="ARBA" id="ARBA00013149"/>
    </source>
</evidence>
<feature type="domain" description="Photolyase/cryptochrome alpha/beta" evidence="15">
    <location>
        <begin position="1"/>
        <end position="134"/>
    </location>
</feature>
<feature type="binding site" evidence="12">
    <location>
        <begin position="234"/>
        <end position="238"/>
    </location>
    <ligand>
        <name>FAD</name>
        <dbReference type="ChEBI" id="CHEBI:57692"/>
    </ligand>
</feature>
<evidence type="ECO:0000256" key="14">
    <source>
        <dbReference type="RuleBase" id="RU004182"/>
    </source>
</evidence>
<evidence type="ECO:0000256" key="9">
    <source>
        <dbReference type="ARBA" id="ARBA00033999"/>
    </source>
</evidence>
<accession>A0A432ZIE8</accession>
<feature type="binding site" evidence="12">
    <location>
        <begin position="276"/>
        <end position="283"/>
    </location>
    <ligand>
        <name>FAD</name>
        <dbReference type="ChEBI" id="CHEBI:57692"/>
    </ligand>
</feature>
<comment type="similarity">
    <text evidence="2">Belongs to the DNA photolyase class-1 family.</text>
</comment>
<dbReference type="Pfam" id="PF03441">
    <property type="entry name" value="FAD_binding_7"/>
    <property type="match status" value="1"/>
</dbReference>
<dbReference type="GO" id="GO:0003677">
    <property type="term" value="F:DNA binding"/>
    <property type="evidence" value="ECO:0007669"/>
    <property type="project" value="TreeGrafter"/>
</dbReference>
<sequence length="471" mass="54340">MTAIVWFRHDLRVRDNPALEAACANHDNVVGVYLVPKHTFEKHLWSPHKMDLLWRHLQQFRTELEQLGILLKVKVHDSFSQSGSILSSIAEEFLATNLYANAEYPLDEVRRDRAVAAALKQQSIGCYFSHGMVLIPPAQVKNKQGEYYKVFTPFNKAWRSRVAELNDWAPSPPPSVAKSLEGQSDVLPECPLPRADTSHWPVGEQAVLSKFGQFVGHQVEDYQQNRDIPAIDGTSKLSAYLELGVISPKTVARSLQALSPSFPYGLEPGPDTWLTELAWREFYQHLMYHEPRLSRGENYQQQTQNIPWRDDKQQFKRWCDGQTGYPIVDAGMRQLNATGWMHNRLRMITANFLVKDLLIDWRWGERYFMKKLIDGSFPANNGGWQWSASVGTDAVPYFRVFNPIRQSERFDPDGSYIRNWVKELEAVPTKHIHWPHSWLKQQAENSYPQPIVDHGVARERFLTTFKQVKNG</sequence>
<evidence type="ECO:0000256" key="10">
    <source>
        <dbReference type="ARBA" id="ARBA00059220"/>
    </source>
</evidence>
<dbReference type="InterPro" id="IPR002081">
    <property type="entry name" value="Cryptochrome/DNA_photolyase_1"/>
</dbReference>
<dbReference type="PANTHER" id="PTHR11455:SF9">
    <property type="entry name" value="CRYPTOCHROME CIRCADIAN CLOCK 5 ISOFORM X1"/>
    <property type="match status" value="1"/>
</dbReference>
<evidence type="ECO:0000256" key="6">
    <source>
        <dbReference type="ARBA" id="ARBA00022827"/>
    </source>
</evidence>
<comment type="cofactor">
    <cofactor evidence="12">
        <name>FAD</name>
        <dbReference type="ChEBI" id="CHEBI:57692"/>
    </cofactor>
    <text evidence="12">Binds 1 FAD per subunit.</text>
</comment>
<keyword evidence="5 12" id="KW-0285">Flavoprotein</keyword>
<comment type="cofactor">
    <cofactor evidence="1">
        <name>(6R)-5,10-methylene-5,6,7,8-tetrahydrofolate</name>
        <dbReference type="ChEBI" id="CHEBI:15636"/>
    </cofactor>
</comment>
<comment type="caution">
    <text evidence="16">The sequence shown here is derived from an EMBL/GenBank/DDBJ whole genome shotgun (WGS) entry which is preliminary data.</text>
</comment>
<dbReference type="EMBL" id="PIQF01000001">
    <property type="protein sequence ID" value="RUO77664.1"/>
    <property type="molecule type" value="Genomic_DNA"/>
</dbReference>
<keyword evidence="16" id="KW-0456">Lyase</keyword>
<dbReference type="FunFam" id="1.10.579.10:FF:000003">
    <property type="entry name" value="Deoxyribodipyrimidine photo-lyase"/>
    <property type="match status" value="1"/>
</dbReference>
<dbReference type="GO" id="GO:0071949">
    <property type="term" value="F:FAD binding"/>
    <property type="evidence" value="ECO:0007669"/>
    <property type="project" value="TreeGrafter"/>
</dbReference>
<dbReference type="Pfam" id="PF00875">
    <property type="entry name" value="DNA_photolyase"/>
    <property type="match status" value="1"/>
</dbReference>
<dbReference type="InterPro" id="IPR036134">
    <property type="entry name" value="Crypto/Photolyase_FAD-like_sf"/>
</dbReference>
<dbReference type="EC" id="4.1.99.3" evidence="3"/>
<dbReference type="GO" id="GO:0009416">
    <property type="term" value="P:response to light stimulus"/>
    <property type="evidence" value="ECO:0007669"/>
    <property type="project" value="TreeGrafter"/>
</dbReference>
<evidence type="ECO:0000256" key="11">
    <source>
        <dbReference type="ARBA" id="ARBA00083107"/>
    </source>
</evidence>
<comment type="catalytic activity">
    <reaction evidence="9">
        <text>cyclobutadipyrimidine (in DNA) = 2 pyrimidine residues (in DNA).</text>
        <dbReference type="EC" id="4.1.99.3"/>
    </reaction>
</comment>
<comment type="function">
    <text evidence="10">Involved in repair of UV radiation-induced DNA damage. Catalyzes the light-dependent monomerization (300-600 nm) of cyclobutyl pyrimidine dimers (in cis-syn configuration), which are formed between adjacent bases on the same DNA strand upon exposure to ultraviolet radiation.</text>
</comment>
<dbReference type="OrthoDB" id="9772484at2"/>
<evidence type="ECO:0000256" key="8">
    <source>
        <dbReference type="ARBA" id="ARBA00031671"/>
    </source>
</evidence>
<protein>
    <recommendedName>
        <fullName evidence="4">Deoxyribodipyrimidine photo-lyase</fullName>
        <ecNumber evidence="3">4.1.99.3</ecNumber>
    </recommendedName>
    <alternativeName>
        <fullName evidence="8">DNA photolyase</fullName>
    </alternativeName>
    <alternativeName>
        <fullName evidence="11">Photoreactivating enzyme</fullName>
    </alternativeName>
</protein>
<dbReference type="Proteomes" id="UP000287908">
    <property type="component" value="Unassembled WGS sequence"/>
</dbReference>
<dbReference type="InterPro" id="IPR036155">
    <property type="entry name" value="Crypto/Photolyase_N_sf"/>
</dbReference>
<organism evidence="16 17">
    <name type="scientific">Idiomarina seosinensis</name>
    <dbReference type="NCBI Taxonomy" id="281739"/>
    <lineage>
        <taxon>Bacteria</taxon>
        <taxon>Pseudomonadati</taxon>
        <taxon>Pseudomonadota</taxon>
        <taxon>Gammaproteobacteria</taxon>
        <taxon>Alteromonadales</taxon>
        <taxon>Idiomarinaceae</taxon>
        <taxon>Idiomarina</taxon>
    </lineage>
</organism>
<feature type="binding site" evidence="12">
    <location>
        <position position="222"/>
    </location>
    <ligand>
        <name>FAD</name>
        <dbReference type="ChEBI" id="CHEBI:57692"/>
    </ligand>
</feature>
<dbReference type="Gene3D" id="3.40.50.620">
    <property type="entry name" value="HUPs"/>
    <property type="match status" value="1"/>
</dbReference>
<dbReference type="AlphaFoldDB" id="A0A432ZIE8"/>
<dbReference type="PROSITE" id="PS00394">
    <property type="entry name" value="DNA_PHOTOLYASES_1_1"/>
    <property type="match status" value="1"/>
</dbReference>
<evidence type="ECO:0000313" key="16">
    <source>
        <dbReference type="EMBL" id="RUO77664.1"/>
    </source>
</evidence>
<reference evidence="16 17" key="1">
    <citation type="journal article" date="2011" name="Front. Microbiol.">
        <title>Genomic signatures of strain selection and enhancement in Bacillus atrophaeus var. globigii, a historical biowarfare simulant.</title>
        <authorList>
            <person name="Gibbons H.S."/>
            <person name="Broomall S.M."/>
            <person name="McNew L.A."/>
            <person name="Daligault H."/>
            <person name="Chapman C."/>
            <person name="Bruce D."/>
            <person name="Karavis M."/>
            <person name="Krepps M."/>
            <person name="McGregor P.A."/>
            <person name="Hong C."/>
            <person name="Park K.H."/>
            <person name="Akmal A."/>
            <person name="Feldman A."/>
            <person name="Lin J.S."/>
            <person name="Chang W.E."/>
            <person name="Higgs B.W."/>
            <person name="Demirev P."/>
            <person name="Lindquist J."/>
            <person name="Liem A."/>
            <person name="Fochler E."/>
            <person name="Read T.D."/>
            <person name="Tapia R."/>
            <person name="Johnson S."/>
            <person name="Bishop-Lilly K.A."/>
            <person name="Detter C."/>
            <person name="Han C."/>
            <person name="Sozhamannan S."/>
            <person name="Rosenzweig C.N."/>
            <person name="Skowronski E.W."/>
        </authorList>
    </citation>
    <scope>NUCLEOTIDE SEQUENCE [LARGE SCALE GENOMIC DNA]</scope>
    <source>
        <strain evidence="16 17">CL-SP19</strain>
    </source>
</reference>
<dbReference type="InterPro" id="IPR014729">
    <property type="entry name" value="Rossmann-like_a/b/a_fold"/>
</dbReference>
<dbReference type="SUPFAM" id="SSF52425">
    <property type="entry name" value="Cryptochrome/photolyase, N-terminal domain"/>
    <property type="match status" value="1"/>
</dbReference>
<dbReference type="Gene3D" id="1.25.40.80">
    <property type="match status" value="1"/>
</dbReference>
<dbReference type="InterPro" id="IPR005101">
    <property type="entry name" value="Cryptochr/Photolyase_FAD-bd"/>
</dbReference>
<evidence type="ECO:0000256" key="7">
    <source>
        <dbReference type="ARBA" id="ARBA00022991"/>
    </source>
</evidence>
<dbReference type="PRINTS" id="PR00147">
    <property type="entry name" value="DNAPHOTLYASE"/>
</dbReference>
<name>A0A432ZIE8_9GAMM</name>
<evidence type="ECO:0000256" key="1">
    <source>
        <dbReference type="ARBA" id="ARBA00001932"/>
    </source>
</evidence>
<feature type="site" description="Electron transfer via tryptophanyl radical" evidence="13">
    <location>
        <position position="361"/>
    </location>
</feature>
<keyword evidence="6 12" id="KW-0274">FAD</keyword>